<sequence>MLILHGKTGFVDRKARNFFFEKWIKWAKLLNAANYWTDDERKARLHSSSSASAPFLHISSIERCCKACTCKEKCK</sequence>
<reference evidence="2" key="1">
    <citation type="submission" date="2022-11" db="UniProtKB">
        <authorList>
            <consortium name="WormBaseParasite"/>
        </authorList>
    </citation>
    <scope>IDENTIFICATION</scope>
</reference>
<keyword evidence="1" id="KW-1185">Reference proteome</keyword>
<evidence type="ECO:0000313" key="1">
    <source>
        <dbReference type="Proteomes" id="UP000887565"/>
    </source>
</evidence>
<dbReference type="AlphaFoldDB" id="A0A915JML9"/>
<name>A0A915JML9_ROMCU</name>
<dbReference type="Proteomes" id="UP000887565">
    <property type="component" value="Unplaced"/>
</dbReference>
<dbReference type="WBParaSite" id="nRc.2.0.1.t27342-RA">
    <property type="protein sequence ID" value="nRc.2.0.1.t27342-RA"/>
    <property type="gene ID" value="nRc.2.0.1.g27342"/>
</dbReference>
<proteinExistence type="predicted"/>
<protein>
    <submittedName>
        <fullName evidence="2">Uncharacterized protein</fullName>
    </submittedName>
</protein>
<accession>A0A915JML9</accession>
<evidence type="ECO:0000313" key="2">
    <source>
        <dbReference type="WBParaSite" id="nRc.2.0.1.t27342-RA"/>
    </source>
</evidence>
<organism evidence="1 2">
    <name type="scientific">Romanomermis culicivorax</name>
    <name type="common">Nematode worm</name>
    <dbReference type="NCBI Taxonomy" id="13658"/>
    <lineage>
        <taxon>Eukaryota</taxon>
        <taxon>Metazoa</taxon>
        <taxon>Ecdysozoa</taxon>
        <taxon>Nematoda</taxon>
        <taxon>Enoplea</taxon>
        <taxon>Dorylaimia</taxon>
        <taxon>Mermithida</taxon>
        <taxon>Mermithoidea</taxon>
        <taxon>Mermithidae</taxon>
        <taxon>Romanomermis</taxon>
    </lineage>
</organism>